<feature type="transmembrane region" description="Helical" evidence="6">
    <location>
        <begin position="63"/>
        <end position="83"/>
    </location>
</feature>
<comment type="subcellular location">
    <subcellularLocation>
        <location evidence="1">Membrane</location>
        <topology evidence="1">Multi-pass membrane protein</topology>
    </subcellularLocation>
</comment>
<dbReference type="InParanoid" id="B4CXB8"/>
<organism evidence="8 9">
    <name type="scientific">Chthoniobacter flavus Ellin428</name>
    <dbReference type="NCBI Taxonomy" id="497964"/>
    <lineage>
        <taxon>Bacteria</taxon>
        <taxon>Pseudomonadati</taxon>
        <taxon>Verrucomicrobiota</taxon>
        <taxon>Spartobacteria</taxon>
        <taxon>Chthoniobacterales</taxon>
        <taxon>Chthoniobacteraceae</taxon>
        <taxon>Chthoniobacter</taxon>
    </lineage>
</organism>
<keyword evidence="9" id="KW-1185">Reference proteome</keyword>
<dbReference type="STRING" id="497964.CfE428DRAFT_1209"/>
<keyword evidence="3" id="KW-0201">Cytochrome c-type biogenesis</keyword>
<dbReference type="RefSeq" id="WP_006978535.1">
    <property type="nucleotide sequence ID" value="NZ_ABVL01000003.1"/>
</dbReference>
<dbReference type="PANTHER" id="PTHR31566">
    <property type="entry name" value="CYTOCHROME C BIOGENESIS PROTEIN CCS1, CHLOROPLASTIC"/>
    <property type="match status" value="1"/>
</dbReference>
<dbReference type="Proteomes" id="UP000005824">
    <property type="component" value="Unassembled WGS sequence"/>
</dbReference>
<dbReference type="EMBL" id="ABVL01000003">
    <property type="protein sequence ID" value="EDY20916.1"/>
    <property type="molecule type" value="Genomic_DNA"/>
</dbReference>
<protein>
    <recommendedName>
        <fullName evidence="7">ResB-like domain-containing protein</fullName>
    </recommendedName>
</protein>
<dbReference type="GO" id="GO:0016020">
    <property type="term" value="C:membrane"/>
    <property type="evidence" value="ECO:0007669"/>
    <property type="project" value="UniProtKB-SubCell"/>
</dbReference>
<dbReference type="AlphaFoldDB" id="B4CXB8"/>
<evidence type="ECO:0000313" key="9">
    <source>
        <dbReference type="Proteomes" id="UP000005824"/>
    </source>
</evidence>
<evidence type="ECO:0000313" key="8">
    <source>
        <dbReference type="EMBL" id="EDY20916.1"/>
    </source>
</evidence>
<sequence length="508" mass="56463" precursor="true">MNRSLWKFLTSLRVTIVLLGLAIVLVFIGTVAQADEGLYQVQNRYFRHWIVIGTTLWGYKMPWFVWPGGYSIGVGLVVNLLAAHIKRFHWSMSKLGIQLTHVGIIILLVGQLATDMLQVESHMTFNEGETDNYIERARYHELAFTTDLDKDQQQVVAVPEPLLKQGETINNSKLPFTVKLQTYGGNGDVVSIAKTMDAGNKLTAALGTLEAEFSSADQLVPQAQRVAETPGRAEIWRDALRGVGETDVEDIVAAAKRVAADPAKEGKLRADLKQRFRAGMLMRFSNMSDDKDPQMASGMRLAAERVSAGQPVTEASLPPASTEGAGAHMTLRPLPEVKDMDTRSFPYAVLDIQAGGKSLGTWLVSEALREQPIKVGDKTVYVSLRGERHYLPYSIKLLHATHKVYAGSDIPKDFRSRILISNPTTKENRETEISMNDPLRYGGLAFYQYQMTKDELDRSPGQSVLQVVHNPSWLAPYIGCIVVAAGMLWQFLHHLVGFITKRRTARTA</sequence>
<dbReference type="eggNOG" id="COG1333">
    <property type="taxonomic scope" value="Bacteria"/>
</dbReference>
<evidence type="ECO:0000259" key="7">
    <source>
        <dbReference type="Pfam" id="PF05140"/>
    </source>
</evidence>
<evidence type="ECO:0000256" key="2">
    <source>
        <dbReference type="ARBA" id="ARBA00022692"/>
    </source>
</evidence>
<name>B4CXB8_9BACT</name>
<keyword evidence="5 6" id="KW-0472">Membrane</keyword>
<feature type="domain" description="ResB-like" evidence="7">
    <location>
        <begin position="389"/>
        <end position="451"/>
    </location>
</feature>
<dbReference type="GO" id="GO:0017004">
    <property type="term" value="P:cytochrome complex assembly"/>
    <property type="evidence" value="ECO:0007669"/>
    <property type="project" value="UniProtKB-KW"/>
</dbReference>
<dbReference type="Pfam" id="PF05140">
    <property type="entry name" value="ResB"/>
    <property type="match status" value="1"/>
</dbReference>
<keyword evidence="2 6" id="KW-0812">Transmembrane</keyword>
<feature type="transmembrane region" description="Helical" evidence="6">
    <location>
        <begin position="95"/>
        <end position="113"/>
    </location>
</feature>
<evidence type="ECO:0000256" key="6">
    <source>
        <dbReference type="SAM" id="Phobius"/>
    </source>
</evidence>
<evidence type="ECO:0000256" key="5">
    <source>
        <dbReference type="ARBA" id="ARBA00023136"/>
    </source>
</evidence>
<feature type="transmembrane region" description="Helical" evidence="6">
    <location>
        <begin position="473"/>
        <end position="492"/>
    </location>
</feature>
<evidence type="ECO:0000256" key="3">
    <source>
        <dbReference type="ARBA" id="ARBA00022748"/>
    </source>
</evidence>
<evidence type="ECO:0000256" key="1">
    <source>
        <dbReference type="ARBA" id="ARBA00004141"/>
    </source>
</evidence>
<dbReference type="InterPro" id="IPR023494">
    <property type="entry name" value="Cyt_c_bgen_Ccs1/CcsB/ResB"/>
</dbReference>
<gene>
    <name evidence="8" type="ORF">CfE428DRAFT_1209</name>
</gene>
<comment type="caution">
    <text evidence="8">The sequence shown here is derived from an EMBL/GenBank/DDBJ whole genome shotgun (WGS) entry which is preliminary data.</text>
</comment>
<reference evidence="8 9" key="1">
    <citation type="journal article" date="2011" name="J. Bacteriol.">
        <title>Genome sequence of Chthoniobacter flavus Ellin428, an aerobic heterotrophic soil bacterium.</title>
        <authorList>
            <person name="Kant R."/>
            <person name="van Passel M.W."/>
            <person name="Palva A."/>
            <person name="Lucas S."/>
            <person name="Lapidus A."/>
            <person name="Glavina Del Rio T."/>
            <person name="Dalin E."/>
            <person name="Tice H."/>
            <person name="Bruce D."/>
            <person name="Goodwin L."/>
            <person name="Pitluck S."/>
            <person name="Larimer F.W."/>
            <person name="Land M.L."/>
            <person name="Hauser L."/>
            <person name="Sangwan P."/>
            <person name="de Vos W.M."/>
            <person name="Janssen P.H."/>
            <person name="Smidt H."/>
        </authorList>
    </citation>
    <scope>NUCLEOTIDE SEQUENCE [LARGE SCALE GENOMIC DNA]</scope>
    <source>
        <strain evidence="8 9">Ellin428</strain>
    </source>
</reference>
<accession>B4CXB8</accession>
<dbReference type="InterPro" id="IPR007816">
    <property type="entry name" value="ResB-like_domain"/>
</dbReference>
<proteinExistence type="predicted"/>
<keyword evidence="4 6" id="KW-1133">Transmembrane helix</keyword>
<evidence type="ECO:0000256" key="4">
    <source>
        <dbReference type="ARBA" id="ARBA00022989"/>
    </source>
</evidence>